<evidence type="ECO:0000313" key="2">
    <source>
        <dbReference type="EMBL" id="MBB3192648.1"/>
    </source>
</evidence>
<reference evidence="2 3" key="1">
    <citation type="submission" date="2020-08" db="EMBL/GenBank/DDBJ databases">
        <title>Genomic Encyclopedia of Type Strains, Phase III (KMG-III): the genomes of soil and plant-associated and newly described type strains.</title>
        <authorList>
            <person name="Whitman W."/>
        </authorList>
    </citation>
    <scope>NUCLEOTIDE SEQUENCE [LARGE SCALE GENOMIC DNA]</scope>
    <source>
        <strain evidence="2 3">CECT 7247</strain>
    </source>
</reference>
<keyword evidence="1" id="KW-0732">Signal</keyword>
<feature type="signal peptide" evidence="1">
    <location>
        <begin position="1"/>
        <end position="34"/>
    </location>
</feature>
<organism evidence="2 3">
    <name type="scientific">Roseateles terrae</name>
    <dbReference type="NCBI Taxonomy" id="431060"/>
    <lineage>
        <taxon>Bacteria</taxon>
        <taxon>Pseudomonadati</taxon>
        <taxon>Pseudomonadota</taxon>
        <taxon>Betaproteobacteria</taxon>
        <taxon>Burkholderiales</taxon>
        <taxon>Sphaerotilaceae</taxon>
        <taxon>Roseateles</taxon>
    </lineage>
</organism>
<dbReference type="Proteomes" id="UP000574369">
    <property type="component" value="Unassembled WGS sequence"/>
</dbReference>
<name>A0ABR6GKK2_9BURK</name>
<evidence type="ECO:0000256" key="1">
    <source>
        <dbReference type="SAM" id="SignalP"/>
    </source>
</evidence>
<dbReference type="InterPro" id="IPR021557">
    <property type="entry name" value="DUF3016"/>
</dbReference>
<evidence type="ECO:0008006" key="4">
    <source>
        <dbReference type="Google" id="ProtNLM"/>
    </source>
</evidence>
<evidence type="ECO:0000313" key="3">
    <source>
        <dbReference type="Proteomes" id="UP000574369"/>
    </source>
</evidence>
<keyword evidence="3" id="KW-1185">Reference proteome</keyword>
<dbReference type="EMBL" id="JACHXO010000001">
    <property type="protein sequence ID" value="MBB3192648.1"/>
    <property type="molecule type" value="Genomic_DNA"/>
</dbReference>
<sequence length="175" mass="19826">MSRFSTVLSSLRMLGGVSVSLLALSASASAVAQADVSFKEPDKFSDIGETAWDRENAMKQIEAHIKRQAERELPGKQLKIEFTDIDLAGELEPRVAANRVRVLRTVTIPRMEFTYSLTENGQVVEQGKATINDMNYQSSTNRYFDSEPFRYEKKMLDDWMAKELLHKNRLAHNGP</sequence>
<protein>
    <recommendedName>
        <fullName evidence="4">DUF3016 domain-containing protein</fullName>
    </recommendedName>
</protein>
<gene>
    <name evidence="2" type="ORF">FHS28_000013</name>
</gene>
<proteinExistence type="predicted"/>
<accession>A0ABR6GKK2</accession>
<dbReference type="Pfam" id="PF11454">
    <property type="entry name" value="DUF3016"/>
    <property type="match status" value="1"/>
</dbReference>
<feature type="chain" id="PRO_5045281526" description="DUF3016 domain-containing protein" evidence="1">
    <location>
        <begin position="35"/>
        <end position="175"/>
    </location>
</feature>
<dbReference type="RefSeq" id="WP_184293902.1">
    <property type="nucleotide sequence ID" value="NZ_JACHXO010000001.1"/>
</dbReference>
<comment type="caution">
    <text evidence="2">The sequence shown here is derived from an EMBL/GenBank/DDBJ whole genome shotgun (WGS) entry which is preliminary data.</text>
</comment>